<evidence type="ECO:0000256" key="8">
    <source>
        <dbReference type="ARBA" id="ARBA00039149"/>
    </source>
</evidence>
<keyword evidence="10" id="KW-0671">Queuosine biosynthesis</keyword>
<keyword evidence="6 10" id="KW-0067">ATP-binding</keyword>
<evidence type="ECO:0000256" key="6">
    <source>
        <dbReference type="ARBA" id="ARBA00022840"/>
    </source>
</evidence>
<evidence type="ECO:0000256" key="7">
    <source>
        <dbReference type="ARBA" id="ARBA00037993"/>
    </source>
</evidence>
<comment type="function">
    <text evidence="10">Catalyzes the ATP-dependent conversion of 7-carboxy-7-deazaguanine (CDG) to 7-cyano-7-deazaguanine (preQ(0)).</text>
</comment>
<comment type="similarity">
    <text evidence="7 10">Belongs to the QueC family.</text>
</comment>
<dbReference type="CDD" id="cd01995">
    <property type="entry name" value="QueC-like"/>
    <property type="match status" value="1"/>
</dbReference>
<dbReference type="PANTHER" id="PTHR42914">
    <property type="entry name" value="7-CYANO-7-DEAZAGUANINE SYNTHASE"/>
    <property type="match status" value="1"/>
</dbReference>
<feature type="binding site" evidence="10">
    <location>
        <position position="197"/>
    </location>
    <ligand>
        <name>Zn(2+)</name>
        <dbReference type="ChEBI" id="CHEBI:29105"/>
    </ligand>
</feature>
<comment type="catalytic activity">
    <reaction evidence="9 10">
        <text>7-carboxy-7-carbaguanine + NH4(+) + 2 ATP = 7-cyano-7-carbaguanine + 2 AMP + 2 diphosphate + 2 H(+)</text>
        <dbReference type="Rhea" id="RHEA:27982"/>
        <dbReference type="ChEBI" id="CHEBI:15378"/>
        <dbReference type="ChEBI" id="CHEBI:28938"/>
        <dbReference type="ChEBI" id="CHEBI:30616"/>
        <dbReference type="ChEBI" id="CHEBI:33019"/>
        <dbReference type="ChEBI" id="CHEBI:45075"/>
        <dbReference type="ChEBI" id="CHEBI:61036"/>
        <dbReference type="ChEBI" id="CHEBI:456215"/>
        <dbReference type="EC" id="6.3.4.20"/>
    </reaction>
</comment>
<dbReference type="HAMAP" id="MF_01633">
    <property type="entry name" value="QueC"/>
    <property type="match status" value="1"/>
</dbReference>
<accession>A0ABV4QLU8</accession>
<sequence length="235" mass="25318">MTRADQAPRRDVVVVASGGLDSTTLAYWLGTEGWNLTLLGVDYGQRHCTELSFLKRTAAVLKAPYVQLEISDFGKRLAGTALTDERVDVPAGTYTDPSMKVTVVPHRNALLLDLAVGVAVSTRAEAVAFGAHSGDHPIYPDCRPEFVKAYAQMVAVSNEGFLADGFEVLAPFLNWTKADIVRLGAEVGVPFSDTWSCYRGGPRHCGECGTCTERKEAFVLAGVGDPTEYIDSGQD</sequence>
<organism evidence="11 12">
    <name type="scientific">Actinomadura monticuli</name>
    <dbReference type="NCBI Taxonomy" id="3097367"/>
    <lineage>
        <taxon>Bacteria</taxon>
        <taxon>Bacillati</taxon>
        <taxon>Actinomycetota</taxon>
        <taxon>Actinomycetes</taxon>
        <taxon>Streptosporangiales</taxon>
        <taxon>Thermomonosporaceae</taxon>
        <taxon>Actinomadura</taxon>
    </lineage>
</organism>
<evidence type="ECO:0000256" key="4">
    <source>
        <dbReference type="ARBA" id="ARBA00022741"/>
    </source>
</evidence>
<dbReference type="Pfam" id="PF06508">
    <property type="entry name" value="QueC"/>
    <property type="match status" value="1"/>
</dbReference>
<gene>
    <name evidence="10 11" type="primary">queC</name>
    <name evidence="11" type="ORF">SM611_31740</name>
</gene>
<feature type="binding site" evidence="10">
    <location>
        <begin position="16"/>
        <end position="26"/>
    </location>
    <ligand>
        <name>ATP</name>
        <dbReference type="ChEBI" id="CHEBI:30616"/>
    </ligand>
</feature>
<dbReference type="InterPro" id="IPR014729">
    <property type="entry name" value="Rossmann-like_a/b/a_fold"/>
</dbReference>
<evidence type="ECO:0000256" key="5">
    <source>
        <dbReference type="ARBA" id="ARBA00022833"/>
    </source>
</evidence>
<keyword evidence="2 10" id="KW-0436">Ligase</keyword>
<dbReference type="EC" id="6.3.4.20" evidence="8 10"/>
<proteinExistence type="inferred from homology"/>
<keyword evidence="4 10" id="KW-0547">Nucleotide-binding</keyword>
<dbReference type="SUPFAM" id="SSF52402">
    <property type="entry name" value="Adenine nucleotide alpha hydrolases-like"/>
    <property type="match status" value="1"/>
</dbReference>
<dbReference type="RefSeq" id="WP_371954020.1">
    <property type="nucleotide sequence ID" value="NZ_JAXCEI010000019.1"/>
</dbReference>
<evidence type="ECO:0000256" key="1">
    <source>
        <dbReference type="ARBA" id="ARBA00005061"/>
    </source>
</evidence>
<protein>
    <recommendedName>
        <fullName evidence="8 10">7-cyano-7-deazaguanine synthase</fullName>
        <ecNumber evidence="8 10">6.3.4.20</ecNumber>
    </recommendedName>
    <alternativeName>
        <fullName evidence="10">7-cyano-7-carbaguanine synthase</fullName>
    </alternativeName>
    <alternativeName>
        <fullName evidence="10">PreQ(0) synthase</fullName>
    </alternativeName>
    <alternativeName>
        <fullName evidence="10">Queuosine biosynthesis protein QueC</fullName>
    </alternativeName>
</protein>
<dbReference type="EMBL" id="JAXCEI010000019">
    <property type="protein sequence ID" value="MFA1543522.1"/>
    <property type="molecule type" value="Genomic_DNA"/>
</dbReference>
<dbReference type="NCBIfam" id="TIGR00364">
    <property type="entry name" value="7-cyano-7-deazaguanine synthase QueC"/>
    <property type="match status" value="1"/>
</dbReference>
<keyword evidence="3 10" id="KW-0479">Metal-binding</keyword>
<feature type="binding site" evidence="10">
    <location>
        <position position="208"/>
    </location>
    <ligand>
        <name>Zn(2+)</name>
        <dbReference type="ChEBI" id="CHEBI:29105"/>
    </ligand>
</feature>
<feature type="binding site" evidence="10">
    <location>
        <position position="205"/>
    </location>
    <ligand>
        <name>Zn(2+)</name>
        <dbReference type="ChEBI" id="CHEBI:29105"/>
    </ligand>
</feature>
<dbReference type="InterPro" id="IPR018317">
    <property type="entry name" value="QueC"/>
</dbReference>
<comment type="caution">
    <text evidence="11">The sequence shown here is derived from an EMBL/GenBank/DDBJ whole genome shotgun (WGS) entry which is preliminary data.</text>
</comment>
<keyword evidence="12" id="KW-1185">Reference proteome</keyword>
<reference evidence="11 12" key="1">
    <citation type="submission" date="2023-11" db="EMBL/GenBank/DDBJ databases">
        <title>Actinomadura monticuli sp. nov., isolated from volcanic ash.</title>
        <authorList>
            <person name="Lee S.D."/>
            <person name="Yang H."/>
            <person name="Kim I.S."/>
        </authorList>
    </citation>
    <scope>NUCLEOTIDE SEQUENCE [LARGE SCALE GENOMIC DNA]</scope>
    <source>
        <strain evidence="11 12">DLS-62</strain>
    </source>
</reference>
<dbReference type="PANTHER" id="PTHR42914:SF1">
    <property type="entry name" value="7-CYANO-7-DEAZAGUANINE SYNTHASE"/>
    <property type="match status" value="1"/>
</dbReference>
<name>A0ABV4QLU8_9ACTN</name>
<comment type="pathway">
    <text evidence="1 10">Purine metabolism; 7-cyano-7-deazaguanine biosynthesis.</text>
</comment>
<dbReference type="PIRSF" id="PIRSF006293">
    <property type="entry name" value="ExsB"/>
    <property type="match status" value="1"/>
</dbReference>
<evidence type="ECO:0000256" key="2">
    <source>
        <dbReference type="ARBA" id="ARBA00022598"/>
    </source>
</evidence>
<dbReference type="GO" id="GO:0016874">
    <property type="term" value="F:ligase activity"/>
    <property type="evidence" value="ECO:0007669"/>
    <property type="project" value="UniProtKB-KW"/>
</dbReference>
<evidence type="ECO:0000313" key="11">
    <source>
        <dbReference type="EMBL" id="MFA1543522.1"/>
    </source>
</evidence>
<feature type="binding site" evidence="10">
    <location>
        <position position="211"/>
    </location>
    <ligand>
        <name>Zn(2+)</name>
        <dbReference type="ChEBI" id="CHEBI:29105"/>
    </ligand>
</feature>
<dbReference type="Proteomes" id="UP001569963">
    <property type="component" value="Unassembled WGS sequence"/>
</dbReference>
<comment type="cofactor">
    <cofactor evidence="10">
        <name>Zn(2+)</name>
        <dbReference type="ChEBI" id="CHEBI:29105"/>
    </cofactor>
    <text evidence="10">Binds 1 zinc ion per subunit.</text>
</comment>
<keyword evidence="5 10" id="KW-0862">Zinc</keyword>
<evidence type="ECO:0000313" key="12">
    <source>
        <dbReference type="Proteomes" id="UP001569963"/>
    </source>
</evidence>
<evidence type="ECO:0000256" key="3">
    <source>
        <dbReference type="ARBA" id="ARBA00022723"/>
    </source>
</evidence>
<evidence type="ECO:0000256" key="9">
    <source>
        <dbReference type="ARBA" id="ARBA00047890"/>
    </source>
</evidence>
<evidence type="ECO:0000256" key="10">
    <source>
        <dbReference type="HAMAP-Rule" id="MF_01633"/>
    </source>
</evidence>
<dbReference type="Gene3D" id="3.40.50.620">
    <property type="entry name" value="HUPs"/>
    <property type="match status" value="1"/>
</dbReference>